<dbReference type="Proteomes" id="UP000051952">
    <property type="component" value="Unassembled WGS sequence"/>
</dbReference>
<protein>
    <submittedName>
        <fullName evidence="2">GPI-anchored surface protein, putative</fullName>
    </submittedName>
</protein>
<name>A0A0S4J302_BODSA</name>
<sequence length="708" mass="74614">MGSEENHNNNNSATQEESVAKEQQALIIATALGVTALDLQWISQTLQSLSRGGATVAHEPYVLPPGLAQPRLGGADPLLSSTTVRSGGSSSLTVRLFPIPKTLRAFFNDVVWCPGKDVAAELIIQAAGGRVVRDVSETIAIIDELESKKQQQHRNMSSSTAGIGGGVSTSSTSSLPVSSIALYVPPGGRVGSALREPKLAALLQLDFSALQRTVVTHFQCSICTRPVSFGGGGAASSTPSPAFAGRTTRVAAATAAPIPSLTTTAAVTNRFLSMEDSQQAIPPLLRRPSAPLVGGRKPPSPPLVVERTAVVAPLSTAATPAATPPPNLPPASSGGTHHMLHHQGMHAPTFQRPLPLQEVGSYSQPLSVTGRTLRSATGGNALRHRRWAHEQTNSQLPITHQHPQQHFSSSKFVGPILDEELGGRSNSTNGNVSITIGDDFYFYLPTTTVDGGDHNAVLDNVASSSTIGIGRVSAIAEDGEHVIMRTYEITSVTIHRRHHQGPIKRPREMDDNNVGAAGARGVGGRATMQRLTTMSLTDEYVTVSPRMLDLDTPLFVVDEHLQDHLYILERPNVPPPPPPQPPALFEHSLAGGALQPVPEVIPVRVMGVKKYVEVGTVVGFRPSPGSVGGDVGLLRGVVTSFQRDSAVPEGLFIVVEFDAKSKGTVATTDNATSANDEESAQGVPSNVQPQRAVITADMIVDVFAAPTA</sequence>
<organism evidence="2 3">
    <name type="scientific">Bodo saltans</name>
    <name type="common">Flagellated protozoan</name>
    <dbReference type="NCBI Taxonomy" id="75058"/>
    <lineage>
        <taxon>Eukaryota</taxon>
        <taxon>Discoba</taxon>
        <taxon>Euglenozoa</taxon>
        <taxon>Kinetoplastea</taxon>
        <taxon>Metakinetoplastina</taxon>
        <taxon>Eubodonida</taxon>
        <taxon>Bodonidae</taxon>
        <taxon>Bodo</taxon>
    </lineage>
</organism>
<feature type="region of interest" description="Disordered" evidence="1">
    <location>
        <begin position="317"/>
        <end position="336"/>
    </location>
</feature>
<dbReference type="EMBL" id="CYKH01001179">
    <property type="protein sequence ID" value="CUG85648.1"/>
    <property type="molecule type" value="Genomic_DNA"/>
</dbReference>
<dbReference type="AlphaFoldDB" id="A0A0S4J302"/>
<evidence type="ECO:0000256" key="1">
    <source>
        <dbReference type="SAM" id="MobiDB-lite"/>
    </source>
</evidence>
<dbReference type="VEuPathDB" id="TriTrypDB:BSAL_90320"/>
<feature type="compositionally biased region" description="Basic residues" evidence="1">
    <location>
        <begin position="495"/>
        <end position="504"/>
    </location>
</feature>
<evidence type="ECO:0000313" key="3">
    <source>
        <dbReference type="Proteomes" id="UP000051952"/>
    </source>
</evidence>
<keyword evidence="3" id="KW-1185">Reference proteome</keyword>
<reference evidence="3" key="1">
    <citation type="submission" date="2015-09" db="EMBL/GenBank/DDBJ databases">
        <authorList>
            <consortium name="Pathogen Informatics"/>
        </authorList>
    </citation>
    <scope>NUCLEOTIDE SEQUENCE [LARGE SCALE GENOMIC DNA]</scope>
    <source>
        <strain evidence="3">Lake Konstanz</strain>
    </source>
</reference>
<evidence type="ECO:0000313" key="2">
    <source>
        <dbReference type="EMBL" id="CUG85648.1"/>
    </source>
</evidence>
<gene>
    <name evidence="2" type="ORF">BSAL_90320</name>
</gene>
<feature type="region of interest" description="Disordered" evidence="1">
    <location>
        <begin position="150"/>
        <end position="173"/>
    </location>
</feature>
<feature type="region of interest" description="Disordered" evidence="1">
    <location>
        <begin position="495"/>
        <end position="520"/>
    </location>
</feature>
<accession>A0A0S4J302</accession>
<proteinExistence type="predicted"/>